<name>A0A976IJX7_BRELC</name>
<dbReference type="InterPro" id="IPR023393">
    <property type="entry name" value="START-like_dom_sf"/>
</dbReference>
<feature type="region of interest" description="Disordered" evidence="1">
    <location>
        <begin position="494"/>
        <end position="522"/>
    </location>
</feature>
<dbReference type="OrthoDB" id="71074at2759"/>
<dbReference type="InterPro" id="IPR052727">
    <property type="entry name" value="Rab4/Rab5_effector"/>
</dbReference>
<dbReference type="AlphaFoldDB" id="A0A976IJX7"/>
<organism evidence="2 3">
    <name type="scientific">Bremia lactucae</name>
    <name type="common">Lettuce downy mildew</name>
    <dbReference type="NCBI Taxonomy" id="4779"/>
    <lineage>
        <taxon>Eukaryota</taxon>
        <taxon>Sar</taxon>
        <taxon>Stramenopiles</taxon>
        <taxon>Oomycota</taxon>
        <taxon>Peronosporomycetes</taxon>
        <taxon>Peronosporales</taxon>
        <taxon>Peronosporaceae</taxon>
        <taxon>Bremia</taxon>
    </lineage>
</organism>
<reference evidence="2 3" key="1">
    <citation type="journal article" date="2021" name="Genome Biol.">
        <title>AFLAP: assembly-free linkage analysis pipeline using k-mers from genome sequencing data.</title>
        <authorList>
            <person name="Fletcher K."/>
            <person name="Zhang L."/>
            <person name="Gil J."/>
            <person name="Han R."/>
            <person name="Cavanaugh K."/>
            <person name="Michelmore R."/>
        </authorList>
    </citation>
    <scope>NUCLEOTIDE SEQUENCE [LARGE SCALE GENOMIC DNA]</scope>
    <source>
        <strain evidence="2 3">SF5</strain>
    </source>
</reference>
<dbReference type="CDD" id="cd00065">
    <property type="entry name" value="FYVE_like_SF"/>
    <property type="match status" value="1"/>
</dbReference>
<dbReference type="GeneID" id="94346845"/>
<keyword evidence="3" id="KW-1185">Reference proteome</keyword>
<evidence type="ECO:0000313" key="2">
    <source>
        <dbReference type="EMBL" id="TDH73201.1"/>
    </source>
</evidence>
<dbReference type="KEGG" id="blac:94346845"/>
<dbReference type="Gene3D" id="3.30.530.20">
    <property type="match status" value="1"/>
</dbReference>
<protein>
    <recommendedName>
        <fullName evidence="4">FYVE-type domain-containing protein</fullName>
    </recommendedName>
</protein>
<proteinExistence type="predicted"/>
<evidence type="ECO:0000256" key="1">
    <source>
        <dbReference type="SAM" id="MobiDB-lite"/>
    </source>
</evidence>
<gene>
    <name evidence="2" type="ORF">CCR75_003077</name>
</gene>
<evidence type="ECO:0000313" key="3">
    <source>
        <dbReference type="Proteomes" id="UP000294530"/>
    </source>
</evidence>
<dbReference type="PANTHER" id="PTHR13510">
    <property type="entry name" value="FYVE-FINGER-CONTAINING RAB5 EFFECTOR PROTEIN RABENOSYN-5-RELATED"/>
    <property type="match status" value="1"/>
</dbReference>
<dbReference type="EMBL" id="SHOA02000036">
    <property type="protein sequence ID" value="TDH73201.1"/>
    <property type="molecule type" value="Genomic_DNA"/>
</dbReference>
<comment type="caution">
    <text evidence="2">The sequence shown here is derived from an EMBL/GenBank/DDBJ whole genome shotgun (WGS) entry which is preliminary data.</text>
</comment>
<dbReference type="Proteomes" id="UP000294530">
    <property type="component" value="Unassembled WGS sequence"/>
</dbReference>
<dbReference type="RefSeq" id="XP_067822700.1">
    <property type="nucleotide sequence ID" value="XM_067961174.1"/>
</dbReference>
<dbReference type="PANTHER" id="PTHR13510:SF44">
    <property type="entry name" value="RABENOSYN-5"/>
    <property type="match status" value="1"/>
</dbReference>
<evidence type="ECO:0008006" key="4">
    <source>
        <dbReference type="Google" id="ProtNLM"/>
    </source>
</evidence>
<accession>A0A976IJX7</accession>
<feature type="compositionally biased region" description="Polar residues" evidence="1">
    <location>
        <begin position="494"/>
        <end position="520"/>
    </location>
</feature>
<sequence length="721" mass="80419">MVSFPLSQRPFGRQELSENERRRFHSLATDLLGNALKKYEDFALIRHRQVDRRRWKPVKSHEDLTVFREWRSSAIRRSSIAGDKDPVQCAAMAPVSSSGPQRFSGSSFTSGGSLACSIETKPALKAIELELLSGWGLTATKARDRKKVLKNSLVGTRLDENDFETFLGVGKIIGSLDDVMYGVAASDCSSMAVKIANLHEDVLDGDILSCIEGPSQRSPFRFLGLKWLIKSMAGAAIKHKLASTRDIVYLEATGVITRGDSVRIGYHIMHSVDLPGCPELYDSHGVIRAQCESVYLFVELNSNTVDVYFTSNVVPNGKISASTVVQSCATALLYCGKSVQFSQDKKLMWQLICRSSYQNLNKEKPACCSICNKTFGRFRRQSMECELCWAAICSKCCVERLIKRVDTTGDKQHVSMVVLTSMIELCVCCNATNMESSALTIAREEVKTGHFGFISSGGIPKATMGMRNTSSLRKLHSPQTDGNCGGRHRFQNNSSKHVLRSSSDSTQKHLSSPQPESSNALLKRRSCHEFTPGERDFPAEALTLESLTHCQRSVHKDGVACHIFSKESRDDHNNMELVKYGSSVDLCDLNDSSVCSLGKESIRKTTSSSDTSFDSIHLTGMSPVRMGIQELEDIRQSFDSFGDLLDIHDEDFDAFDDVDETLDTRDMEIIKRTYPLNNELWRQIAELRDAAEDIYQYTKESTAKHITSGGFLRRHTRLQSF</sequence>